<keyword evidence="5" id="KW-1185">Reference proteome</keyword>
<name>A0A844YM32_9SPHN</name>
<sequence length="149" mass="17013">MQRYRRAGPVTLDLFHRDGRIDRQWLGFHPREFALLWRLAETPGQRVTRRELLSDVWRIDHDPETNSVEVHISRLRSKLAISRACWLIVTDPRGGYRLAADGGSSFFAFGAAREQALDRLRGIGNDTREFASGETHAAAAQRTGNDRSR</sequence>
<dbReference type="AlphaFoldDB" id="A0A844YM32"/>
<dbReference type="InterPro" id="IPR001867">
    <property type="entry name" value="OmpR/PhoB-type_DNA-bd"/>
</dbReference>
<dbReference type="PROSITE" id="PS51755">
    <property type="entry name" value="OMPR_PHOB"/>
    <property type="match status" value="1"/>
</dbReference>
<dbReference type="Proteomes" id="UP000445582">
    <property type="component" value="Unassembled WGS sequence"/>
</dbReference>
<comment type="caution">
    <text evidence="4">The sequence shown here is derived from an EMBL/GenBank/DDBJ whole genome shotgun (WGS) entry which is preliminary data.</text>
</comment>
<proteinExistence type="predicted"/>
<evidence type="ECO:0000256" key="1">
    <source>
        <dbReference type="ARBA" id="ARBA00023125"/>
    </source>
</evidence>
<reference evidence="4 5" key="1">
    <citation type="submission" date="2019-12" db="EMBL/GenBank/DDBJ databases">
        <title>Genomic-based taxomic classification of the family Erythrobacteraceae.</title>
        <authorList>
            <person name="Xu L."/>
        </authorList>
    </citation>
    <scope>NUCLEOTIDE SEQUENCE [LARGE SCALE GENOMIC DNA]</scope>
    <source>
        <strain evidence="4 5">MCCC 1A09965</strain>
    </source>
</reference>
<dbReference type="InterPro" id="IPR016032">
    <property type="entry name" value="Sig_transdc_resp-reg_C-effctor"/>
</dbReference>
<dbReference type="Pfam" id="PF00486">
    <property type="entry name" value="Trans_reg_C"/>
    <property type="match status" value="1"/>
</dbReference>
<dbReference type="EMBL" id="WTYN01000005">
    <property type="protein sequence ID" value="MXO63984.1"/>
    <property type="molecule type" value="Genomic_DNA"/>
</dbReference>
<protein>
    <recommendedName>
        <fullName evidence="3">OmpR/PhoB-type domain-containing protein</fullName>
    </recommendedName>
</protein>
<dbReference type="InterPro" id="IPR036388">
    <property type="entry name" value="WH-like_DNA-bd_sf"/>
</dbReference>
<dbReference type="SMART" id="SM00862">
    <property type="entry name" value="Trans_reg_C"/>
    <property type="match status" value="1"/>
</dbReference>
<dbReference type="GO" id="GO:0003677">
    <property type="term" value="F:DNA binding"/>
    <property type="evidence" value="ECO:0007669"/>
    <property type="project" value="UniProtKB-UniRule"/>
</dbReference>
<dbReference type="OrthoDB" id="7595335at2"/>
<dbReference type="CDD" id="cd00383">
    <property type="entry name" value="trans_reg_C"/>
    <property type="match status" value="1"/>
</dbReference>
<dbReference type="GO" id="GO:0006355">
    <property type="term" value="P:regulation of DNA-templated transcription"/>
    <property type="evidence" value="ECO:0007669"/>
    <property type="project" value="InterPro"/>
</dbReference>
<organism evidence="4 5">
    <name type="scientific">Qipengyuania oceanensis</name>
    <dbReference type="NCBI Taxonomy" id="1463597"/>
    <lineage>
        <taxon>Bacteria</taxon>
        <taxon>Pseudomonadati</taxon>
        <taxon>Pseudomonadota</taxon>
        <taxon>Alphaproteobacteria</taxon>
        <taxon>Sphingomonadales</taxon>
        <taxon>Erythrobacteraceae</taxon>
        <taxon>Qipengyuania</taxon>
    </lineage>
</organism>
<evidence type="ECO:0000313" key="4">
    <source>
        <dbReference type="EMBL" id="MXO63984.1"/>
    </source>
</evidence>
<gene>
    <name evidence="4" type="ORF">GRI48_13315</name>
</gene>
<feature type="domain" description="OmpR/PhoB-type" evidence="3">
    <location>
        <begin position="2"/>
        <end position="100"/>
    </location>
</feature>
<keyword evidence="1 2" id="KW-0238">DNA-binding</keyword>
<feature type="DNA-binding region" description="OmpR/PhoB-type" evidence="2">
    <location>
        <begin position="2"/>
        <end position="100"/>
    </location>
</feature>
<dbReference type="GO" id="GO:0000160">
    <property type="term" value="P:phosphorelay signal transduction system"/>
    <property type="evidence" value="ECO:0007669"/>
    <property type="project" value="InterPro"/>
</dbReference>
<dbReference type="SUPFAM" id="SSF46894">
    <property type="entry name" value="C-terminal effector domain of the bipartite response regulators"/>
    <property type="match status" value="1"/>
</dbReference>
<evidence type="ECO:0000256" key="2">
    <source>
        <dbReference type="PROSITE-ProRule" id="PRU01091"/>
    </source>
</evidence>
<accession>A0A844YM32</accession>
<dbReference type="Gene3D" id="1.10.10.10">
    <property type="entry name" value="Winged helix-like DNA-binding domain superfamily/Winged helix DNA-binding domain"/>
    <property type="match status" value="1"/>
</dbReference>
<evidence type="ECO:0000313" key="5">
    <source>
        <dbReference type="Proteomes" id="UP000445582"/>
    </source>
</evidence>
<evidence type="ECO:0000259" key="3">
    <source>
        <dbReference type="PROSITE" id="PS51755"/>
    </source>
</evidence>